<organism evidence="1 2">
    <name type="scientific">Undibacterium luofuense</name>
    <dbReference type="NCBI Taxonomy" id="2828733"/>
    <lineage>
        <taxon>Bacteria</taxon>
        <taxon>Pseudomonadati</taxon>
        <taxon>Pseudomonadota</taxon>
        <taxon>Betaproteobacteria</taxon>
        <taxon>Burkholderiales</taxon>
        <taxon>Oxalobacteraceae</taxon>
        <taxon>Undibacterium</taxon>
    </lineage>
</organism>
<feature type="non-terminal residue" evidence="1">
    <location>
        <position position="104"/>
    </location>
</feature>
<reference evidence="1" key="1">
    <citation type="submission" date="2021-04" db="EMBL/GenBank/DDBJ databases">
        <title>novel species isolated from subtropical streams in China.</title>
        <authorList>
            <person name="Lu H."/>
        </authorList>
    </citation>
    <scope>NUCLEOTIDE SEQUENCE</scope>
    <source>
        <strain evidence="1">LFS511W</strain>
    </source>
</reference>
<dbReference type="EMBL" id="JAGSPN010000419">
    <property type="protein sequence ID" value="MBR7784622.1"/>
    <property type="molecule type" value="Genomic_DNA"/>
</dbReference>
<keyword evidence="2" id="KW-1185">Reference proteome</keyword>
<evidence type="ECO:0000313" key="1">
    <source>
        <dbReference type="EMBL" id="MBR7784622.1"/>
    </source>
</evidence>
<comment type="caution">
    <text evidence="1">The sequence shown here is derived from an EMBL/GenBank/DDBJ whole genome shotgun (WGS) entry which is preliminary data.</text>
</comment>
<gene>
    <name evidence="1" type="ORF">KDM89_21045</name>
</gene>
<evidence type="ECO:0000313" key="2">
    <source>
        <dbReference type="Proteomes" id="UP000680067"/>
    </source>
</evidence>
<protein>
    <submittedName>
        <fullName evidence="1">Uncharacterized protein</fullName>
    </submittedName>
</protein>
<proteinExistence type="predicted"/>
<name>A0A941DNU9_9BURK</name>
<sequence length="104" mass="11828">MSFLAEGSANYGIEIAFPHAERMQFEKSVLFPLAGIDPAKAELYYQIQAVLQQLSYSGNMVAKRYLDGEIDRDAAIAMLMKYSLSDAERSAQRLRFIEHNRSYV</sequence>
<accession>A0A941DNU9</accession>
<dbReference type="AlphaFoldDB" id="A0A941DNU9"/>
<dbReference type="Proteomes" id="UP000680067">
    <property type="component" value="Unassembled WGS sequence"/>
</dbReference>